<evidence type="ECO:0000256" key="6">
    <source>
        <dbReference type="ARBA" id="ARBA00022723"/>
    </source>
</evidence>
<evidence type="ECO:0000256" key="3">
    <source>
        <dbReference type="ARBA" id="ARBA00004370"/>
    </source>
</evidence>
<dbReference type="Proteomes" id="UP000584642">
    <property type="component" value="Unassembled WGS sequence"/>
</dbReference>
<evidence type="ECO:0000256" key="9">
    <source>
        <dbReference type="ARBA" id="ARBA00023136"/>
    </source>
</evidence>
<reference evidence="11 12" key="1">
    <citation type="submission" date="2020-05" db="EMBL/GenBank/DDBJ databases">
        <title>Azospirillum oleiclasticum sp. nov, a nitrogen-fixing and heavy crude oil-emulsifying bacterium isolated from the crude oil of Yumen Oilfield.</title>
        <authorList>
            <person name="Wu D."/>
            <person name="Cai M."/>
            <person name="Zhang X."/>
        </authorList>
    </citation>
    <scope>NUCLEOTIDE SEQUENCE [LARGE SCALE GENOMIC DNA]</scope>
    <source>
        <strain evidence="11 12">ROY-1-1-2</strain>
    </source>
</reference>
<comment type="function">
    <text evidence="2">Membrane-anchoring subunit of succinate dehydrogenase (SDH).</text>
</comment>
<keyword evidence="5 10" id="KW-0812">Transmembrane</keyword>
<keyword evidence="12" id="KW-1185">Reference proteome</keyword>
<feature type="transmembrane region" description="Helical" evidence="10">
    <location>
        <begin position="84"/>
        <end position="104"/>
    </location>
</feature>
<proteinExistence type="predicted"/>
<dbReference type="EMBL" id="JABFDB010000006">
    <property type="protein sequence ID" value="NYZ20088.1"/>
    <property type="molecule type" value="Genomic_DNA"/>
</dbReference>
<accession>A0ABX2TAB8</accession>
<protein>
    <submittedName>
        <fullName evidence="11">Succinate dehydrogenase</fullName>
    </submittedName>
</protein>
<evidence type="ECO:0000256" key="5">
    <source>
        <dbReference type="ARBA" id="ARBA00022692"/>
    </source>
</evidence>
<evidence type="ECO:0000256" key="7">
    <source>
        <dbReference type="ARBA" id="ARBA00022989"/>
    </source>
</evidence>
<keyword evidence="6" id="KW-0479">Metal-binding</keyword>
<organism evidence="11 12">
    <name type="scientific">Azospirillum oleiclasticum</name>
    <dbReference type="NCBI Taxonomy" id="2735135"/>
    <lineage>
        <taxon>Bacteria</taxon>
        <taxon>Pseudomonadati</taxon>
        <taxon>Pseudomonadota</taxon>
        <taxon>Alphaproteobacteria</taxon>
        <taxon>Rhodospirillales</taxon>
        <taxon>Azospirillaceae</taxon>
        <taxon>Azospirillum</taxon>
    </lineage>
</organism>
<name>A0ABX2TAB8_9PROT</name>
<feature type="transmembrane region" description="Helical" evidence="10">
    <location>
        <begin position="51"/>
        <end position="72"/>
    </location>
</feature>
<evidence type="ECO:0000256" key="4">
    <source>
        <dbReference type="ARBA" id="ARBA00022617"/>
    </source>
</evidence>
<evidence type="ECO:0000256" key="1">
    <source>
        <dbReference type="ARBA" id="ARBA00001971"/>
    </source>
</evidence>
<dbReference type="InterPro" id="IPR000701">
    <property type="entry name" value="SuccDH_FuR_B_TM-su"/>
</dbReference>
<dbReference type="InterPro" id="IPR034804">
    <property type="entry name" value="SQR/QFR_C/D"/>
</dbReference>
<dbReference type="Gene3D" id="1.20.1300.10">
    <property type="entry name" value="Fumarate reductase/succinate dehydrogenase, transmembrane subunit"/>
    <property type="match status" value="1"/>
</dbReference>
<dbReference type="SUPFAM" id="SSF81343">
    <property type="entry name" value="Fumarate reductase respiratory complex transmembrane subunits"/>
    <property type="match status" value="1"/>
</dbReference>
<comment type="subcellular location">
    <subcellularLocation>
        <location evidence="3">Membrane</location>
    </subcellularLocation>
</comment>
<evidence type="ECO:0000256" key="2">
    <source>
        <dbReference type="ARBA" id="ARBA00004050"/>
    </source>
</evidence>
<gene>
    <name evidence="11" type="ORF">HND93_10210</name>
</gene>
<comment type="cofactor">
    <cofactor evidence="1">
        <name>heme</name>
        <dbReference type="ChEBI" id="CHEBI:30413"/>
    </cofactor>
</comment>
<evidence type="ECO:0000313" key="12">
    <source>
        <dbReference type="Proteomes" id="UP000584642"/>
    </source>
</evidence>
<keyword evidence="9 10" id="KW-0472">Membrane</keyword>
<evidence type="ECO:0000256" key="8">
    <source>
        <dbReference type="ARBA" id="ARBA00023004"/>
    </source>
</evidence>
<evidence type="ECO:0000313" key="11">
    <source>
        <dbReference type="EMBL" id="NYZ20088.1"/>
    </source>
</evidence>
<keyword evidence="7 10" id="KW-1133">Transmembrane helix</keyword>
<sequence>MELRLFAAQRISAMIMAPLVLIHLVTILVAVRGGLSADEILARTEGSVLWGGFYGLFVVAAAVHAAIGLRGIVREWTPWHGRGLDVAALGFAALVLILGFRAVAAVV</sequence>
<dbReference type="Pfam" id="PF01127">
    <property type="entry name" value="Sdh_cyt"/>
    <property type="match status" value="1"/>
</dbReference>
<keyword evidence="8" id="KW-0408">Iron</keyword>
<feature type="transmembrane region" description="Helical" evidence="10">
    <location>
        <begin position="12"/>
        <end position="31"/>
    </location>
</feature>
<keyword evidence="4" id="KW-0349">Heme</keyword>
<evidence type="ECO:0000256" key="10">
    <source>
        <dbReference type="SAM" id="Phobius"/>
    </source>
</evidence>
<comment type="caution">
    <text evidence="11">The sequence shown here is derived from an EMBL/GenBank/DDBJ whole genome shotgun (WGS) entry which is preliminary data.</text>
</comment>